<feature type="signal peptide" evidence="1">
    <location>
        <begin position="1"/>
        <end position="25"/>
    </location>
</feature>
<organism evidence="2">
    <name type="scientific">Streptomyces sp. NBC_00093</name>
    <dbReference type="NCBI Taxonomy" id="2975649"/>
    <lineage>
        <taxon>Bacteria</taxon>
        <taxon>Bacillati</taxon>
        <taxon>Actinomycetota</taxon>
        <taxon>Actinomycetes</taxon>
        <taxon>Kitasatosporales</taxon>
        <taxon>Streptomycetaceae</taxon>
        <taxon>Streptomyces</taxon>
    </lineage>
</organism>
<gene>
    <name evidence="2" type="ORF">OHA22_26470</name>
</gene>
<proteinExistence type="predicted"/>
<feature type="chain" id="PRO_5043480036" evidence="1">
    <location>
        <begin position="26"/>
        <end position="42"/>
    </location>
</feature>
<keyword evidence="1" id="KW-0732">Signal</keyword>
<dbReference type="EMBL" id="CP108222">
    <property type="protein sequence ID" value="WTT18823.1"/>
    <property type="molecule type" value="Genomic_DNA"/>
</dbReference>
<sequence length="42" mass="4223">MRSARRVATLLAATALLLGAFTTQAAAIGIDIAGLVIETPAI</sequence>
<reference evidence="2" key="1">
    <citation type="submission" date="2022-10" db="EMBL/GenBank/DDBJ databases">
        <title>The complete genomes of actinobacterial strains from the NBC collection.</title>
        <authorList>
            <person name="Joergensen T.S."/>
            <person name="Alvarez Arevalo M."/>
            <person name="Sterndorff E.B."/>
            <person name="Faurdal D."/>
            <person name="Vuksanovic O."/>
            <person name="Mourched A.-S."/>
            <person name="Charusanti P."/>
            <person name="Shaw S."/>
            <person name="Blin K."/>
            <person name="Weber T."/>
        </authorList>
    </citation>
    <scope>NUCLEOTIDE SEQUENCE</scope>
    <source>
        <strain evidence="2">NBC_00093</strain>
    </source>
</reference>
<name>A0AAU2A4Q1_9ACTN</name>
<protein>
    <submittedName>
        <fullName evidence="2">Uncharacterized protein</fullName>
    </submittedName>
</protein>
<evidence type="ECO:0000313" key="2">
    <source>
        <dbReference type="EMBL" id="WTT18823.1"/>
    </source>
</evidence>
<dbReference type="AlphaFoldDB" id="A0AAU2A4Q1"/>
<accession>A0AAU2A4Q1</accession>
<evidence type="ECO:0000256" key="1">
    <source>
        <dbReference type="SAM" id="SignalP"/>
    </source>
</evidence>